<organism evidence="3 4">
    <name type="scientific">Capnocytophaga leadbetteri</name>
    <dbReference type="NCBI Taxonomy" id="327575"/>
    <lineage>
        <taxon>Bacteria</taxon>
        <taxon>Pseudomonadati</taxon>
        <taxon>Bacteroidota</taxon>
        <taxon>Flavobacteriia</taxon>
        <taxon>Flavobacteriales</taxon>
        <taxon>Flavobacteriaceae</taxon>
        <taxon>Capnocytophaga</taxon>
    </lineage>
</organism>
<evidence type="ECO:0000313" key="4">
    <source>
        <dbReference type="Proteomes" id="UP000217276"/>
    </source>
</evidence>
<accession>A0A250F9A8</accession>
<evidence type="ECO:0000313" key="3">
    <source>
        <dbReference type="EMBL" id="ATA81702.1"/>
    </source>
</evidence>
<keyword evidence="4" id="KW-1185">Reference proteome</keyword>
<evidence type="ECO:0000259" key="1">
    <source>
        <dbReference type="Pfam" id="PF14292"/>
    </source>
</evidence>
<dbReference type="Pfam" id="PF16411">
    <property type="entry name" value="SusF_SusE"/>
    <property type="match status" value="1"/>
</dbReference>
<dbReference type="EMBL" id="CP022384">
    <property type="protein sequence ID" value="ATA81702.1"/>
    <property type="molecule type" value="Genomic_DNA"/>
</dbReference>
<dbReference type="Proteomes" id="UP000217276">
    <property type="component" value="Chromosome"/>
</dbReference>
<name>A0A250F9A8_9FLAO</name>
<dbReference type="Gene3D" id="2.60.40.3620">
    <property type="match status" value="2"/>
</dbReference>
<dbReference type="AlphaFoldDB" id="A0A250F9A8"/>
<reference evidence="4" key="1">
    <citation type="submission" date="2017-06" db="EMBL/GenBank/DDBJ databases">
        <title>Capnocytophaga spp. assemblies.</title>
        <authorList>
            <person name="Gulvik C.A."/>
        </authorList>
    </citation>
    <scope>NUCLEOTIDE SEQUENCE [LARGE SCALE GENOMIC DNA]</scope>
    <source>
        <strain evidence="4">H6253</strain>
    </source>
</reference>
<dbReference type="Pfam" id="PF14292">
    <property type="entry name" value="SusE"/>
    <property type="match status" value="1"/>
</dbReference>
<dbReference type="RefSeq" id="WP_095913682.1">
    <property type="nucleotide sequence ID" value="NZ_CP022384.1"/>
</dbReference>
<dbReference type="InterPro" id="IPR025970">
    <property type="entry name" value="SusE"/>
</dbReference>
<gene>
    <name evidence="3" type="ORF">CGC53_04730</name>
</gene>
<proteinExistence type="predicted"/>
<protein>
    <submittedName>
        <fullName evidence="3">Uncharacterized protein</fullName>
    </submittedName>
</protein>
<dbReference type="PROSITE" id="PS51257">
    <property type="entry name" value="PROKAR_LIPOPROTEIN"/>
    <property type="match status" value="1"/>
</dbReference>
<feature type="domain" description="SusE outer membrane protein" evidence="1">
    <location>
        <begin position="22"/>
        <end position="121"/>
    </location>
</feature>
<dbReference type="KEGG" id="clk:CGC53_04730"/>
<feature type="domain" description="Outer membrane protein SusF/SusE-like C-terminal" evidence="2">
    <location>
        <begin position="243"/>
        <end position="334"/>
    </location>
</feature>
<dbReference type="CDD" id="cd12956">
    <property type="entry name" value="CBM_SusE-F_like"/>
    <property type="match status" value="2"/>
</dbReference>
<evidence type="ECO:0000259" key="2">
    <source>
        <dbReference type="Pfam" id="PF16411"/>
    </source>
</evidence>
<sequence>MKNILKTAAICASLVWLVGCEKDEEKATMNANARVESNISASTLVLDKTQSNTTALTVSWETKDLGVQLAPVYTVEFENIATGKIKPLSAERSPFTLTVKELNEYLVGLGLKTGVATDVRVLVRAALSDQRSLVATKTLKVTPYFDEIKASEWGVVGSATPNGWNGPDIKMWNSTDGNLVAYATLSAGKIKFRKNNDWGVNLGGSNGTLSSGGADIAVAAGTYKITINVSKNTYTIETYSWGIIGSGARGWGDNDDVAMTYEGSTNSWVVKNIALDGEIKFRLNHSWGTNFGADSTDNPAAALEGDIKSGGNNIKVPAGTYNVSFSFDANNKGTYKIEKL</sequence>
<dbReference type="InterPro" id="IPR032187">
    <property type="entry name" value="SusF/SusE-like_C"/>
</dbReference>